<evidence type="ECO:0000256" key="1">
    <source>
        <dbReference type="SAM" id="Phobius"/>
    </source>
</evidence>
<organism evidence="2 3">
    <name type="scientific">Arabidopsis thaliana</name>
    <name type="common">Mouse-ear cress</name>
    <dbReference type="NCBI Taxonomy" id="3702"/>
    <lineage>
        <taxon>Eukaryota</taxon>
        <taxon>Viridiplantae</taxon>
        <taxon>Streptophyta</taxon>
        <taxon>Embryophyta</taxon>
        <taxon>Tracheophyta</taxon>
        <taxon>Spermatophyta</taxon>
        <taxon>Magnoliopsida</taxon>
        <taxon>eudicotyledons</taxon>
        <taxon>Gunneridae</taxon>
        <taxon>Pentapetalae</taxon>
        <taxon>rosids</taxon>
        <taxon>malvids</taxon>
        <taxon>Brassicales</taxon>
        <taxon>Brassicaceae</taxon>
        <taxon>Camelineae</taxon>
        <taxon>Arabidopsis</taxon>
    </lineage>
</organism>
<gene>
    <name evidence="2" type="ORF">AN1_LOCUS7422</name>
</gene>
<sequence length="42" mass="4928">MKRSEIKYNQNERKKVTRNIIFAADEICSLVSIVVPWCFALL</sequence>
<keyword evidence="1" id="KW-0472">Membrane</keyword>
<evidence type="ECO:0008006" key="4">
    <source>
        <dbReference type="Google" id="ProtNLM"/>
    </source>
</evidence>
<feature type="transmembrane region" description="Helical" evidence="1">
    <location>
        <begin position="20"/>
        <end position="39"/>
    </location>
</feature>
<evidence type="ECO:0000313" key="2">
    <source>
        <dbReference type="EMBL" id="VYS51959.1"/>
    </source>
</evidence>
<keyword evidence="1" id="KW-1133">Transmembrane helix</keyword>
<protein>
    <recommendedName>
        <fullName evidence="4">Transmembrane protein</fullName>
    </recommendedName>
</protein>
<dbReference type="AlphaFoldDB" id="A0A654ERP2"/>
<proteinExistence type="predicted"/>
<keyword evidence="1" id="KW-0812">Transmembrane</keyword>
<dbReference type="EMBL" id="CACRSJ010000105">
    <property type="protein sequence ID" value="VYS51959.1"/>
    <property type="molecule type" value="Genomic_DNA"/>
</dbReference>
<name>A0A654ERP2_ARATH</name>
<dbReference type="Proteomes" id="UP000426265">
    <property type="component" value="Unassembled WGS sequence"/>
</dbReference>
<accession>A0A654ERP2</accession>
<reference evidence="2 3" key="1">
    <citation type="submission" date="2019-11" db="EMBL/GenBank/DDBJ databases">
        <authorList>
            <person name="Jiao W.-B."/>
            <person name="Schneeberger K."/>
        </authorList>
    </citation>
    <scope>NUCLEOTIDE SEQUENCE [LARGE SCALE GENOMIC DNA]</scope>
    <source>
        <strain evidence="3">cv. An-1</strain>
    </source>
</reference>
<evidence type="ECO:0000313" key="3">
    <source>
        <dbReference type="Proteomes" id="UP000426265"/>
    </source>
</evidence>